<evidence type="ECO:0000313" key="4">
    <source>
        <dbReference type="Proteomes" id="UP000198885"/>
    </source>
</evidence>
<dbReference type="InterPro" id="IPR014044">
    <property type="entry name" value="CAP_dom"/>
</dbReference>
<evidence type="ECO:0000313" key="3">
    <source>
        <dbReference type="EMBL" id="SES04393.1"/>
    </source>
</evidence>
<dbReference type="SUPFAM" id="SSF55797">
    <property type="entry name" value="PR-1-like"/>
    <property type="match status" value="1"/>
</dbReference>
<dbReference type="Gene3D" id="3.40.33.10">
    <property type="entry name" value="CAP"/>
    <property type="match status" value="1"/>
</dbReference>
<sequence>MRLAHVLSLVVLVGTAGAAVAAPCRAPENAAQIKQAILQYSNAERQARGLPALAPNRELSAAAQAQACHIAQRQSLTHRGPRGSKVSDRARAQGYSFAWIAENIGFGQRSPRAIVKAWMNSAGHRKNLLNAKGSEVGSALVVGADGRPYWAMVLGRRLAR</sequence>
<organism evidence="3 4">
    <name type="scientific">Tranquillimonas rosea</name>
    <dbReference type="NCBI Taxonomy" id="641238"/>
    <lineage>
        <taxon>Bacteria</taxon>
        <taxon>Pseudomonadati</taxon>
        <taxon>Pseudomonadota</taxon>
        <taxon>Alphaproteobacteria</taxon>
        <taxon>Rhodobacterales</taxon>
        <taxon>Roseobacteraceae</taxon>
        <taxon>Tranquillimonas</taxon>
    </lineage>
</organism>
<name>A0A1H9U5P2_9RHOB</name>
<dbReference type="PANTHER" id="PTHR31157">
    <property type="entry name" value="SCP DOMAIN-CONTAINING PROTEIN"/>
    <property type="match status" value="1"/>
</dbReference>
<accession>A0A1H9U5P2</accession>
<dbReference type="InterPro" id="IPR035940">
    <property type="entry name" value="CAP_sf"/>
</dbReference>
<dbReference type="EMBL" id="FOGU01000005">
    <property type="protein sequence ID" value="SES04393.1"/>
    <property type="molecule type" value="Genomic_DNA"/>
</dbReference>
<proteinExistence type="predicted"/>
<dbReference type="CDD" id="cd05379">
    <property type="entry name" value="CAP_bacterial"/>
    <property type="match status" value="1"/>
</dbReference>
<gene>
    <name evidence="3" type="ORF">SAMN04490244_10532</name>
</gene>
<dbReference type="RefSeq" id="WP_092692605.1">
    <property type="nucleotide sequence ID" value="NZ_CBDDGO010000004.1"/>
</dbReference>
<protein>
    <submittedName>
        <fullName evidence="3">Uncharacterized conserved protein YkwD, contains CAP (CSP/antigen 5/PR1) domain</fullName>
    </submittedName>
</protein>
<dbReference type="PANTHER" id="PTHR31157:SF1">
    <property type="entry name" value="SCP DOMAIN-CONTAINING PROTEIN"/>
    <property type="match status" value="1"/>
</dbReference>
<keyword evidence="1" id="KW-0732">Signal</keyword>
<dbReference type="AlphaFoldDB" id="A0A1H9U5P2"/>
<dbReference type="STRING" id="641238.SAMN04490244_10532"/>
<feature type="chain" id="PRO_5011743826" evidence="1">
    <location>
        <begin position="22"/>
        <end position="160"/>
    </location>
</feature>
<dbReference type="Proteomes" id="UP000198885">
    <property type="component" value="Unassembled WGS sequence"/>
</dbReference>
<feature type="domain" description="SCP" evidence="2">
    <location>
        <begin position="40"/>
        <end position="151"/>
    </location>
</feature>
<dbReference type="Pfam" id="PF00188">
    <property type="entry name" value="CAP"/>
    <property type="match status" value="1"/>
</dbReference>
<keyword evidence="4" id="KW-1185">Reference proteome</keyword>
<feature type="signal peptide" evidence="1">
    <location>
        <begin position="1"/>
        <end position="21"/>
    </location>
</feature>
<dbReference type="OrthoDB" id="9811255at2"/>
<reference evidence="3 4" key="1">
    <citation type="submission" date="2016-10" db="EMBL/GenBank/DDBJ databases">
        <authorList>
            <person name="de Groot N.N."/>
        </authorList>
    </citation>
    <scope>NUCLEOTIDE SEQUENCE [LARGE SCALE GENOMIC DNA]</scope>
    <source>
        <strain evidence="3 4">DSM 23042</strain>
    </source>
</reference>
<evidence type="ECO:0000259" key="2">
    <source>
        <dbReference type="Pfam" id="PF00188"/>
    </source>
</evidence>
<evidence type="ECO:0000256" key="1">
    <source>
        <dbReference type="SAM" id="SignalP"/>
    </source>
</evidence>